<evidence type="ECO:0000313" key="4">
    <source>
        <dbReference type="Proteomes" id="UP001642540"/>
    </source>
</evidence>
<organism evidence="3 4">
    <name type="scientific">Orchesella dallaii</name>
    <dbReference type="NCBI Taxonomy" id="48710"/>
    <lineage>
        <taxon>Eukaryota</taxon>
        <taxon>Metazoa</taxon>
        <taxon>Ecdysozoa</taxon>
        <taxon>Arthropoda</taxon>
        <taxon>Hexapoda</taxon>
        <taxon>Collembola</taxon>
        <taxon>Entomobryomorpha</taxon>
        <taxon>Entomobryoidea</taxon>
        <taxon>Orchesellidae</taxon>
        <taxon>Orchesellinae</taxon>
        <taxon>Orchesella</taxon>
    </lineage>
</organism>
<gene>
    <name evidence="3" type="ORF">ODALV1_LOCUS25886</name>
</gene>
<accession>A0ABP1RTC3</accession>
<reference evidence="3 4" key="1">
    <citation type="submission" date="2024-08" db="EMBL/GenBank/DDBJ databases">
        <authorList>
            <person name="Cucini C."/>
            <person name="Frati F."/>
        </authorList>
    </citation>
    <scope>NUCLEOTIDE SEQUENCE [LARGE SCALE GENOMIC DNA]</scope>
</reference>
<comment type="caution">
    <text evidence="3">The sequence shown here is derived from an EMBL/GenBank/DDBJ whole genome shotgun (WGS) entry which is preliminary data.</text>
</comment>
<name>A0ABP1RTC3_9HEXA</name>
<dbReference type="PANTHER" id="PTHR13238">
    <property type="entry name" value="PROTEIN C21ORF59"/>
    <property type="match status" value="1"/>
</dbReference>
<protein>
    <submittedName>
        <fullName evidence="3">Uncharacterized protein</fullName>
    </submittedName>
</protein>
<keyword evidence="2" id="KW-0812">Transmembrane</keyword>
<evidence type="ECO:0000256" key="1">
    <source>
        <dbReference type="ARBA" id="ARBA00009619"/>
    </source>
</evidence>
<evidence type="ECO:0000256" key="2">
    <source>
        <dbReference type="SAM" id="Phobius"/>
    </source>
</evidence>
<proteinExistence type="inferred from homology"/>
<keyword evidence="4" id="KW-1185">Reference proteome</keyword>
<keyword evidence="2" id="KW-0472">Membrane</keyword>
<dbReference type="Pfam" id="PF11069">
    <property type="entry name" value="CFAP298"/>
    <property type="match status" value="1"/>
</dbReference>
<comment type="similarity">
    <text evidence="1">Belongs to the CFAP298 family.</text>
</comment>
<dbReference type="InterPro" id="IPR021298">
    <property type="entry name" value="CFAP298"/>
</dbReference>
<keyword evidence="2" id="KW-1133">Transmembrane helix</keyword>
<dbReference type="PANTHER" id="PTHR13238:SF0">
    <property type="entry name" value="CILIA- AND FLAGELLA-ASSOCIATED PROTEIN 298"/>
    <property type="match status" value="1"/>
</dbReference>
<evidence type="ECO:0000313" key="3">
    <source>
        <dbReference type="EMBL" id="CAL8135226.1"/>
    </source>
</evidence>
<sequence>MAETNGWQNGDIDDTKFEIGLVGAILLGAIYTASLFRPVTRLSHSFQSSSWIYECNKIECKGESENVYICGKQIFLGKLLEDFIAKNKKTKVVLKLQKNQSGPTAREPVMTEEDMELMMMYAYRNQEERKKVEEDEVDAHLGSESAEGDQIKRQFQGLRSINWKPK</sequence>
<dbReference type="Proteomes" id="UP001642540">
    <property type="component" value="Unassembled WGS sequence"/>
</dbReference>
<feature type="transmembrane region" description="Helical" evidence="2">
    <location>
        <begin position="17"/>
        <end position="36"/>
    </location>
</feature>
<dbReference type="EMBL" id="CAXLJM020000107">
    <property type="protein sequence ID" value="CAL8135226.1"/>
    <property type="molecule type" value="Genomic_DNA"/>
</dbReference>